<evidence type="ECO:0000256" key="9">
    <source>
        <dbReference type="ARBA" id="ARBA00023010"/>
    </source>
</evidence>
<keyword evidence="10" id="KW-0906">Nuclear pore complex</keyword>
<evidence type="ECO:0000256" key="10">
    <source>
        <dbReference type="ARBA" id="ARBA00023132"/>
    </source>
</evidence>
<dbReference type="Pfam" id="PF09531">
    <property type="entry name" value="Ndc1_Nup"/>
    <property type="match status" value="1"/>
</dbReference>
<gene>
    <name evidence="13" type="ORF">PTTW11_07801</name>
</gene>
<keyword evidence="12" id="KW-0539">Nucleus</keyword>
<dbReference type="GO" id="GO:0006999">
    <property type="term" value="P:nuclear pore organization"/>
    <property type="evidence" value="ECO:0007669"/>
    <property type="project" value="TreeGrafter"/>
</dbReference>
<evidence type="ECO:0000313" key="14">
    <source>
        <dbReference type="Proteomes" id="UP000472372"/>
    </source>
</evidence>
<proteinExistence type="inferred from homology"/>
<evidence type="ECO:0000256" key="5">
    <source>
        <dbReference type="ARBA" id="ARBA00022692"/>
    </source>
</evidence>
<dbReference type="GO" id="GO:0070631">
    <property type="term" value="P:spindle pole body localization"/>
    <property type="evidence" value="ECO:0007669"/>
    <property type="project" value="TreeGrafter"/>
</dbReference>
<dbReference type="InterPro" id="IPR019049">
    <property type="entry name" value="Nucleoporin_prot_Ndc1/Nup"/>
</dbReference>
<evidence type="ECO:0000256" key="7">
    <source>
        <dbReference type="ARBA" id="ARBA00022927"/>
    </source>
</evidence>
<evidence type="ECO:0000256" key="2">
    <source>
        <dbReference type="ARBA" id="ARBA00004567"/>
    </source>
</evidence>
<dbReference type="EMBL" id="HG992983">
    <property type="protein sequence ID" value="CAE7193693.1"/>
    <property type="molecule type" value="Genomic_DNA"/>
</dbReference>
<dbReference type="PANTHER" id="PTHR13269">
    <property type="entry name" value="NUCLEOPORIN NDC1"/>
    <property type="match status" value="1"/>
</dbReference>
<evidence type="ECO:0000256" key="1">
    <source>
        <dbReference type="ARBA" id="ARBA00004232"/>
    </source>
</evidence>
<keyword evidence="5" id="KW-0812">Transmembrane</keyword>
<sequence>MALAALGTPVRPYRDYLTPALHRRFNKASRYTLLLCYAIACWMGEWDNFLWLWFPLGLTGIRTLLIFLSAITIYVLRVSQWHVGQRHTQTRAETFTKYFFRVSTLVTLFAYSFSAMMFVETYIWSRGPKDRLNFIEAGRMHERFRLNERPLYLRSLFYMLAAAQSGVHLWKDYDSIDVPAMKPKKERGDATGSAPARRAPKPRHVLTKQFKGMAFQSSSLTVVIAVVGCLLYFTLARHVVWGYYYSVGRYLWSLSKTSTPTGIAPFLPLCFMFLTEGTLLVLLWEFVNKTFDIYMAQEPLKNDQPITNDSKDPNGSLLQGLKSKKDTVKARSITFSKASQANKLQAIAFWELALITDAFPDRRKTIYSEIDRSKGATFKQATDRCLDEVKFLIHRISTGLDPAYNPPAGDGKEQPAAPVNLVPRISQPLKDDKAVTAAAPAPSTRLEHFEAAAAGLAKSHSAPGNAQQAYSREAINRGVKKAQEGAKEAESLFTKYYNMFVSTPVGALFRFSVARTANIVVLGAPYSRISLICNAITAVVNLAVLSLTEDTYGRYHECVPEIVRVFTLALIKLDEYMETVPIHWSDKETLEKDEAERRKVTEVEEVRACLREGLGKVLGSFIEYLPSLGMSRLEIMDAKKALSAASKGQEMVEKGGR</sequence>
<comment type="similarity">
    <text evidence="3">Belongs to the NDC1 family.</text>
</comment>
<dbReference type="Proteomes" id="UP000472372">
    <property type="component" value="Chromosome 7"/>
</dbReference>
<dbReference type="GO" id="GO:0106166">
    <property type="term" value="F:spindle pole body-nuclear membrane anchor activity"/>
    <property type="evidence" value="ECO:0007669"/>
    <property type="project" value="TreeGrafter"/>
</dbReference>
<evidence type="ECO:0000256" key="3">
    <source>
        <dbReference type="ARBA" id="ARBA00005760"/>
    </source>
</evidence>
<dbReference type="GO" id="GO:0005816">
    <property type="term" value="C:spindle pole body"/>
    <property type="evidence" value="ECO:0007669"/>
    <property type="project" value="TreeGrafter"/>
</dbReference>
<name>A0A6S6WGL2_9PLEO</name>
<organism evidence="13 14">
    <name type="scientific">Pyrenophora teres f. teres</name>
    <dbReference type="NCBI Taxonomy" id="97479"/>
    <lineage>
        <taxon>Eukaryota</taxon>
        <taxon>Fungi</taxon>
        <taxon>Dikarya</taxon>
        <taxon>Ascomycota</taxon>
        <taxon>Pezizomycotina</taxon>
        <taxon>Dothideomycetes</taxon>
        <taxon>Pleosporomycetidae</taxon>
        <taxon>Pleosporales</taxon>
        <taxon>Pleosporineae</taxon>
        <taxon>Pleosporaceae</taxon>
        <taxon>Pyrenophora</taxon>
    </lineage>
</organism>
<protein>
    <submittedName>
        <fullName evidence="13">Ndc1-Nup domain containing protein</fullName>
    </submittedName>
</protein>
<evidence type="ECO:0000313" key="13">
    <source>
        <dbReference type="EMBL" id="CAE7193693.1"/>
    </source>
</evidence>
<dbReference type="GO" id="GO:0015031">
    <property type="term" value="P:protein transport"/>
    <property type="evidence" value="ECO:0007669"/>
    <property type="project" value="UniProtKB-KW"/>
</dbReference>
<keyword evidence="9" id="KW-0811">Translocation</keyword>
<keyword evidence="7" id="KW-0653">Protein transport</keyword>
<evidence type="ECO:0000256" key="8">
    <source>
        <dbReference type="ARBA" id="ARBA00022989"/>
    </source>
</evidence>
<keyword evidence="6" id="KW-0509">mRNA transport</keyword>
<evidence type="ECO:0000256" key="11">
    <source>
        <dbReference type="ARBA" id="ARBA00023136"/>
    </source>
</evidence>
<dbReference type="PANTHER" id="PTHR13269:SF6">
    <property type="entry name" value="NUCLEOPORIN NDC1"/>
    <property type="match status" value="1"/>
</dbReference>
<dbReference type="GO" id="GO:0070762">
    <property type="term" value="C:nuclear pore transmembrane ring"/>
    <property type="evidence" value="ECO:0007669"/>
    <property type="project" value="TreeGrafter"/>
</dbReference>
<keyword evidence="8" id="KW-1133">Transmembrane helix</keyword>
<dbReference type="GO" id="GO:0051028">
    <property type="term" value="P:mRNA transport"/>
    <property type="evidence" value="ECO:0007669"/>
    <property type="project" value="UniProtKB-KW"/>
</dbReference>
<dbReference type="GO" id="GO:0031965">
    <property type="term" value="C:nuclear membrane"/>
    <property type="evidence" value="ECO:0007669"/>
    <property type="project" value="UniProtKB-SubCell"/>
</dbReference>
<evidence type="ECO:0000256" key="4">
    <source>
        <dbReference type="ARBA" id="ARBA00022448"/>
    </source>
</evidence>
<keyword evidence="11" id="KW-0472">Membrane</keyword>
<evidence type="ECO:0000256" key="12">
    <source>
        <dbReference type="ARBA" id="ARBA00023242"/>
    </source>
</evidence>
<accession>A0A6S6WGL2</accession>
<evidence type="ECO:0000256" key="6">
    <source>
        <dbReference type="ARBA" id="ARBA00022816"/>
    </source>
</evidence>
<reference evidence="13" key="1">
    <citation type="submission" date="2021-02" db="EMBL/GenBank/DDBJ databases">
        <authorList>
            <person name="Syme A R."/>
            <person name="Syme A R."/>
            <person name="Moolhuijzen P."/>
        </authorList>
    </citation>
    <scope>NUCLEOTIDE SEQUENCE</scope>
    <source>
        <strain evidence="13">W1-1</strain>
    </source>
</reference>
<comment type="subcellular location">
    <subcellularLocation>
        <location evidence="1">Nucleus membrane</location>
        <topology evidence="1">Multi-pass membrane protein</topology>
    </subcellularLocation>
    <subcellularLocation>
        <location evidence="2">Nucleus</location>
        <location evidence="2">Nuclear pore complex</location>
    </subcellularLocation>
</comment>
<dbReference type="AlphaFoldDB" id="A0A6S6WGL2"/>
<keyword evidence="4" id="KW-0813">Transport</keyword>